<evidence type="ECO:0000256" key="6">
    <source>
        <dbReference type="ARBA" id="ARBA00023004"/>
    </source>
</evidence>
<dbReference type="PROSITE" id="PS51379">
    <property type="entry name" value="4FE4S_FER_2"/>
    <property type="match status" value="1"/>
</dbReference>
<keyword evidence="7" id="KW-0411">Iron-sulfur</keyword>
<name>F7XQG4_METZD</name>
<dbReference type="STRING" id="679901.Mzhil_0598"/>
<keyword evidence="11" id="KW-1185">Reference proteome</keyword>
<dbReference type="InterPro" id="IPR004017">
    <property type="entry name" value="Cys_rich_dom"/>
</dbReference>
<dbReference type="PANTHER" id="PTHR42947:SF1">
    <property type="entry name" value="COB--COM HETERODISULFIDE REDUCTASE SUBUNIT B 1"/>
    <property type="match status" value="1"/>
</dbReference>
<dbReference type="EC" id="1.8.98.1" evidence="10"/>
<keyword evidence="6" id="KW-0408">Iron</keyword>
<dbReference type="GO" id="GO:0046872">
    <property type="term" value="F:metal ion binding"/>
    <property type="evidence" value="ECO:0007669"/>
    <property type="project" value="UniProtKB-KW"/>
</dbReference>
<gene>
    <name evidence="10" type="ordered locus">Mzhil_0598</name>
</gene>
<evidence type="ECO:0000256" key="3">
    <source>
        <dbReference type="ARBA" id="ARBA00022485"/>
    </source>
</evidence>
<keyword evidence="3" id="KW-0004">4Fe-4S</keyword>
<dbReference type="PROSITE" id="PS00198">
    <property type="entry name" value="4FE4S_FER_1"/>
    <property type="match status" value="2"/>
</dbReference>
<comment type="cofactor">
    <cofactor evidence="1">
        <name>[4Fe-4S] cluster</name>
        <dbReference type="ChEBI" id="CHEBI:49883"/>
    </cofactor>
</comment>
<dbReference type="EMBL" id="CP002101">
    <property type="protein sequence ID" value="AEH60465.1"/>
    <property type="molecule type" value="Genomic_DNA"/>
</dbReference>
<dbReference type="HOGENOM" id="CLU_023081_2_0_2"/>
<evidence type="ECO:0000259" key="9">
    <source>
        <dbReference type="PROSITE" id="PS51379"/>
    </source>
</evidence>
<dbReference type="KEGG" id="mzh:Mzhil_0598"/>
<dbReference type="SUPFAM" id="SSF46548">
    <property type="entry name" value="alpha-helical ferredoxin"/>
    <property type="match status" value="1"/>
</dbReference>
<dbReference type="Pfam" id="PF02754">
    <property type="entry name" value="CCG"/>
    <property type="match status" value="2"/>
</dbReference>
<feature type="domain" description="4Fe-4S ferredoxin-type" evidence="9">
    <location>
        <begin position="14"/>
        <end position="45"/>
    </location>
</feature>
<feature type="compositionally biased region" description="Basic and acidic residues" evidence="8">
    <location>
        <begin position="411"/>
        <end position="429"/>
    </location>
</feature>
<feature type="region of interest" description="Disordered" evidence="8">
    <location>
        <begin position="408"/>
        <end position="429"/>
    </location>
</feature>
<evidence type="ECO:0000256" key="5">
    <source>
        <dbReference type="ARBA" id="ARBA00023002"/>
    </source>
</evidence>
<dbReference type="OrthoDB" id="42878at2157"/>
<evidence type="ECO:0000256" key="2">
    <source>
        <dbReference type="ARBA" id="ARBA00004808"/>
    </source>
</evidence>
<dbReference type="Pfam" id="PF13183">
    <property type="entry name" value="Fer4_8"/>
    <property type="match status" value="1"/>
</dbReference>
<dbReference type="AlphaFoldDB" id="F7XQG4"/>
<evidence type="ECO:0000313" key="10">
    <source>
        <dbReference type="EMBL" id="AEH60465.1"/>
    </source>
</evidence>
<dbReference type="InterPro" id="IPR017896">
    <property type="entry name" value="4Fe4S_Fe-S-bd"/>
</dbReference>
<dbReference type="GeneID" id="10822207"/>
<proteinExistence type="predicted"/>
<reference evidence="10" key="1">
    <citation type="submission" date="2010-07" db="EMBL/GenBank/DDBJ databases">
        <title>The complete genome of Methanosalsum zhilinae DSM 4017.</title>
        <authorList>
            <consortium name="US DOE Joint Genome Institute (JGI-PGF)"/>
            <person name="Lucas S."/>
            <person name="Copeland A."/>
            <person name="Lapidus A."/>
            <person name="Glavina del Rio T."/>
            <person name="Dalin E."/>
            <person name="Tice H."/>
            <person name="Bruce D."/>
            <person name="Goodwin L."/>
            <person name="Pitluck S."/>
            <person name="Kyrpides N."/>
            <person name="Mavromatis K."/>
            <person name="Ovchinnikova G."/>
            <person name="Daligault H."/>
            <person name="Detter J.C."/>
            <person name="Han C."/>
            <person name="Tapia R."/>
            <person name="Larimer F."/>
            <person name="Land M."/>
            <person name="Hauser L."/>
            <person name="Markowitz V."/>
            <person name="Cheng J.-F."/>
            <person name="Hugenholtz P."/>
            <person name="Woyke T."/>
            <person name="Wu D."/>
            <person name="Spring S."/>
            <person name="Schueler E."/>
            <person name="Brambilla E."/>
            <person name="Klenk H.-P."/>
            <person name="Eisen J.A."/>
        </authorList>
    </citation>
    <scope>NUCLEOTIDE SEQUENCE</scope>
    <source>
        <strain evidence="10">DSM 4017</strain>
    </source>
</reference>
<dbReference type="RefSeq" id="WP_013897904.1">
    <property type="nucleotide sequence ID" value="NC_015676.1"/>
</dbReference>
<evidence type="ECO:0000256" key="8">
    <source>
        <dbReference type="SAM" id="MobiDB-lite"/>
    </source>
</evidence>
<keyword evidence="4" id="KW-0479">Metal-binding</keyword>
<dbReference type="InterPro" id="IPR017900">
    <property type="entry name" value="4Fe4S_Fe_S_CS"/>
</dbReference>
<dbReference type="GO" id="GO:0051912">
    <property type="term" value="F:CoB--CoM heterodisulfide reductase activity"/>
    <property type="evidence" value="ECO:0007669"/>
    <property type="project" value="UniProtKB-EC"/>
</dbReference>
<organism evidence="10 11">
    <name type="scientific">Methanosalsum zhilinae (strain DSM 4017 / NBRC 107636 / OCM 62 / WeN5)</name>
    <name type="common">Methanohalophilus zhilinae</name>
    <dbReference type="NCBI Taxonomy" id="679901"/>
    <lineage>
        <taxon>Archaea</taxon>
        <taxon>Methanobacteriati</taxon>
        <taxon>Methanobacteriota</taxon>
        <taxon>Stenosarchaea group</taxon>
        <taxon>Methanomicrobia</taxon>
        <taxon>Methanosarcinales</taxon>
        <taxon>Methanosarcinaceae</taxon>
        <taxon>Methanosalsum</taxon>
    </lineage>
</organism>
<evidence type="ECO:0000313" key="11">
    <source>
        <dbReference type="Proteomes" id="UP000006622"/>
    </source>
</evidence>
<evidence type="ECO:0000256" key="1">
    <source>
        <dbReference type="ARBA" id="ARBA00001966"/>
    </source>
</evidence>
<dbReference type="Proteomes" id="UP000006622">
    <property type="component" value="Chromosome"/>
</dbReference>
<dbReference type="Gene3D" id="1.10.1060.10">
    <property type="entry name" value="Alpha-helical ferredoxin"/>
    <property type="match status" value="1"/>
</dbReference>
<dbReference type="GO" id="GO:0051539">
    <property type="term" value="F:4 iron, 4 sulfur cluster binding"/>
    <property type="evidence" value="ECO:0007669"/>
    <property type="project" value="UniProtKB-KW"/>
</dbReference>
<dbReference type="InterPro" id="IPR009051">
    <property type="entry name" value="Helical_ferredxn"/>
</dbReference>
<protein>
    <submittedName>
        <fullName evidence="10">CoB--CoM heterodisulfide reductase</fullName>
        <ecNumber evidence="10">1.8.98.1</ecNumber>
    </submittedName>
</protein>
<keyword evidence="5 10" id="KW-0560">Oxidoreductase</keyword>
<sequence>MAKKQPSVTTENLTAVQLMEFDACTRCGQCDEWCPTYEGSGYEPGVAPRFKIKRWKEYVDRSYGFRAQLFGPKEFTDEEIQKFNDELYQCTTCGRCATNCESGMNLVELWESLRANLVKRGNGPVGKQSLFPKLIGEYKNPYMKEQSARLDWVPEDVKIEDKAEIVYYTGCTAGYNQLANAIATARILNKLGIKFTMLGEDEWCCGSALIRTGQAHLGDVPKELARHNVDAIAAKGGKRVVMACAGCFRAAKIDWPRQLGEDLPFEVLHLTEFLAELIDQDKIKWEESLDKTITYHDPCHLGRHVGVFDAPRKVLESIPGVKFVEMEMVKNFQRCCGAGGGVKAGLPELALSVGTARVKDALETDADILSSACPFCKRNLSDGQKELSAEIEVEDVIVLVARALGLSAEPEPEKSEEKPQNTDKKSEEA</sequence>
<evidence type="ECO:0000256" key="4">
    <source>
        <dbReference type="ARBA" id="ARBA00022723"/>
    </source>
</evidence>
<dbReference type="PANTHER" id="PTHR42947">
    <property type="entry name" value="COB--COM HETERODISULFIDE REDUCTASE SUBUNIT B 1"/>
    <property type="match status" value="1"/>
</dbReference>
<accession>F7XQG4</accession>
<dbReference type="InterPro" id="IPR051278">
    <property type="entry name" value="HdrB/HdrD_reductase"/>
</dbReference>
<evidence type="ECO:0000256" key="7">
    <source>
        <dbReference type="ARBA" id="ARBA00023014"/>
    </source>
</evidence>
<comment type="pathway">
    <text evidence="2">Cofactor metabolism; coenzyme M-coenzyme B heterodisulfide reduction; coenzyme B and coenzyme M from coenzyme M-coenzyme B heterodisulfide: step 1/1.</text>
</comment>